<dbReference type="AlphaFoldDB" id="A0AAN9I715"/>
<dbReference type="Proteomes" id="UP001372338">
    <property type="component" value="Unassembled WGS sequence"/>
</dbReference>
<gene>
    <name evidence="2" type="ORF">RIF29_21237</name>
</gene>
<organism evidence="2 3">
    <name type="scientific">Crotalaria pallida</name>
    <name type="common">Smooth rattlebox</name>
    <name type="synonym">Crotalaria striata</name>
    <dbReference type="NCBI Taxonomy" id="3830"/>
    <lineage>
        <taxon>Eukaryota</taxon>
        <taxon>Viridiplantae</taxon>
        <taxon>Streptophyta</taxon>
        <taxon>Embryophyta</taxon>
        <taxon>Tracheophyta</taxon>
        <taxon>Spermatophyta</taxon>
        <taxon>Magnoliopsida</taxon>
        <taxon>eudicotyledons</taxon>
        <taxon>Gunneridae</taxon>
        <taxon>Pentapetalae</taxon>
        <taxon>rosids</taxon>
        <taxon>fabids</taxon>
        <taxon>Fabales</taxon>
        <taxon>Fabaceae</taxon>
        <taxon>Papilionoideae</taxon>
        <taxon>50 kb inversion clade</taxon>
        <taxon>genistoids sensu lato</taxon>
        <taxon>core genistoids</taxon>
        <taxon>Crotalarieae</taxon>
        <taxon>Crotalaria</taxon>
    </lineage>
</organism>
<proteinExistence type="predicted"/>
<name>A0AAN9I715_CROPI</name>
<accession>A0AAN9I715</accession>
<dbReference type="EMBL" id="JAYWIO010000004">
    <property type="protein sequence ID" value="KAK7268537.1"/>
    <property type="molecule type" value="Genomic_DNA"/>
</dbReference>
<reference evidence="2 3" key="1">
    <citation type="submission" date="2024-01" db="EMBL/GenBank/DDBJ databases">
        <title>The genomes of 5 underutilized Papilionoideae crops provide insights into root nodulation and disease resistanc.</title>
        <authorList>
            <person name="Yuan L."/>
        </authorList>
    </citation>
    <scope>NUCLEOTIDE SEQUENCE [LARGE SCALE GENOMIC DNA]</scope>
    <source>
        <strain evidence="2">ZHUSHIDOU_FW_LH</strain>
        <tissue evidence="2">Leaf</tissue>
    </source>
</reference>
<protein>
    <submittedName>
        <fullName evidence="2">Uncharacterized protein</fullName>
    </submittedName>
</protein>
<sequence>MALEEKRGNAETNPMANSVPAAFFDEIPNMMMSDVDNNTTFITFPFSSTTNTNSIFDMMPPSSSSSSSCDPKSSSFGTSFMDLLTVDDYNNTFLFDYCLPSTITTTTTTQIDHHPLPSPADGSELLNTLASPNSTSILSSSHEATTTPNSS</sequence>
<feature type="region of interest" description="Disordered" evidence="1">
    <location>
        <begin position="131"/>
        <end position="151"/>
    </location>
</feature>
<keyword evidence="3" id="KW-1185">Reference proteome</keyword>
<evidence type="ECO:0000313" key="3">
    <source>
        <dbReference type="Proteomes" id="UP001372338"/>
    </source>
</evidence>
<evidence type="ECO:0000256" key="1">
    <source>
        <dbReference type="SAM" id="MobiDB-lite"/>
    </source>
</evidence>
<evidence type="ECO:0000313" key="2">
    <source>
        <dbReference type="EMBL" id="KAK7268537.1"/>
    </source>
</evidence>
<comment type="caution">
    <text evidence="2">The sequence shown here is derived from an EMBL/GenBank/DDBJ whole genome shotgun (WGS) entry which is preliminary data.</text>
</comment>